<gene>
    <name evidence="6" type="ORF">OCV63_07615</name>
</gene>
<evidence type="ECO:0000256" key="1">
    <source>
        <dbReference type="ARBA" id="ARBA00012928"/>
    </source>
</evidence>
<evidence type="ECO:0000256" key="2">
    <source>
        <dbReference type="ARBA" id="ARBA00022679"/>
    </source>
</evidence>
<keyword evidence="7" id="KW-1185">Reference proteome</keyword>
<keyword evidence="2" id="KW-0808">Transferase</keyword>
<dbReference type="PANTHER" id="PTHR11085">
    <property type="entry name" value="NAD-DEPENDENT PROTEIN DEACYLASE SIRTUIN-5, MITOCHONDRIAL-RELATED"/>
    <property type="match status" value="1"/>
</dbReference>
<dbReference type="PROSITE" id="PS50305">
    <property type="entry name" value="SIRTUIN"/>
    <property type="match status" value="1"/>
</dbReference>
<evidence type="ECO:0000256" key="3">
    <source>
        <dbReference type="ARBA" id="ARBA00023027"/>
    </source>
</evidence>
<name>A0ABT2RWS2_9FIRM</name>
<evidence type="ECO:0000313" key="7">
    <source>
        <dbReference type="Proteomes" id="UP001652461"/>
    </source>
</evidence>
<dbReference type="Pfam" id="PF02146">
    <property type="entry name" value="SIR2"/>
    <property type="match status" value="1"/>
</dbReference>
<dbReference type="EC" id="2.3.1.286" evidence="1"/>
<protein>
    <recommendedName>
        <fullName evidence="1">protein acetyllysine N-acetyltransferase</fullName>
        <ecNumber evidence="1">2.3.1.286</ecNumber>
    </recommendedName>
</protein>
<proteinExistence type="predicted"/>
<feature type="domain" description="Deacetylase sirtuin-type" evidence="5">
    <location>
        <begin position="1"/>
        <end position="243"/>
    </location>
</feature>
<dbReference type="InterPro" id="IPR029035">
    <property type="entry name" value="DHS-like_NAD/FAD-binding_dom"/>
</dbReference>
<organism evidence="6 7">
    <name type="scientific">Laedolimicola ammoniilytica</name>
    <dbReference type="NCBI Taxonomy" id="2981771"/>
    <lineage>
        <taxon>Bacteria</taxon>
        <taxon>Bacillati</taxon>
        <taxon>Bacillota</taxon>
        <taxon>Clostridia</taxon>
        <taxon>Lachnospirales</taxon>
        <taxon>Lachnospiraceae</taxon>
        <taxon>Laedolimicola</taxon>
    </lineage>
</organism>
<dbReference type="PANTHER" id="PTHR11085:SF4">
    <property type="entry name" value="NAD-DEPENDENT PROTEIN DEACYLASE"/>
    <property type="match status" value="1"/>
</dbReference>
<keyword evidence="4" id="KW-0479">Metal-binding</keyword>
<evidence type="ECO:0000259" key="5">
    <source>
        <dbReference type="PROSITE" id="PS50305"/>
    </source>
</evidence>
<dbReference type="InterPro" id="IPR050134">
    <property type="entry name" value="NAD-dep_sirtuin_deacylases"/>
</dbReference>
<comment type="caution">
    <text evidence="6">The sequence shown here is derived from an EMBL/GenBank/DDBJ whole genome shotgun (WGS) entry which is preliminary data.</text>
</comment>
<dbReference type="InterPro" id="IPR026591">
    <property type="entry name" value="Sirtuin_cat_small_dom_sf"/>
</dbReference>
<dbReference type="Gene3D" id="3.40.50.1220">
    <property type="entry name" value="TPP-binding domain"/>
    <property type="match status" value="1"/>
</dbReference>
<sequence>MNDYERIRDILDKSSYTVAMCGTDMMKESGMPSLRAPEIAYQVEKEFGYSPEEIFSSVFYANRPDTFFKYYREWMLKPHLEPSAGFYALAELEKRGKLQCSIANNVHNLPGRAGCQKVLNLHGTIYDNECSRCGRKYPMEYIRDTNRVPLCEDCMAVIRPKVLLFGEQVDNRMMTAAVEEISKAQVLLLLGTSIGSGLCERYVKYFEGETLIIINAAEHFTDEKADIVLREEVKTALPKIVGL</sequence>
<feature type="binding site" evidence="4">
    <location>
        <position position="151"/>
    </location>
    <ligand>
        <name>Zn(2+)</name>
        <dbReference type="ChEBI" id="CHEBI:29105"/>
    </ligand>
</feature>
<dbReference type="InterPro" id="IPR003000">
    <property type="entry name" value="Sirtuin"/>
</dbReference>
<dbReference type="Gene3D" id="3.30.1600.10">
    <property type="entry name" value="SIR2/SIRT2 'Small Domain"/>
    <property type="match status" value="1"/>
</dbReference>
<feature type="binding site" evidence="4">
    <location>
        <position position="130"/>
    </location>
    <ligand>
        <name>Zn(2+)</name>
        <dbReference type="ChEBI" id="CHEBI:29105"/>
    </ligand>
</feature>
<dbReference type="Proteomes" id="UP001652461">
    <property type="component" value="Unassembled WGS sequence"/>
</dbReference>
<feature type="binding site" evidence="4">
    <location>
        <position position="133"/>
    </location>
    <ligand>
        <name>Zn(2+)</name>
        <dbReference type="ChEBI" id="CHEBI:29105"/>
    </ligand>
</feature>
<dbReference type="EMBL" id="JAOQKC010000008">
    <property type="protein sequence ID" value="MCU6696765.1"/>
    <property type="molecule type" value="Genomic_DNA"/>
</dbReference>
<dbReference type="SUPFAM" id="SSF52467">
    <property type="entry name" value="DHS-like NAD/FAD-binding domain"/>
    <property type="match status" value="1"/>
</dbReference>
<keyword evidence="3" id="KW-0520">NAD</keyword>
<feature type="binding site" evidence="4">
    <location>
        <position position="154"/>
    </location>
    <ligand>
        <name>Zn(2+)</name>
        <dbReference type="ChEBI" id="CHEBI:29105"/>
    </ligand>
</feature>
<dbReference type="InterPro" id="IPR026590">
    <property type="entry name" value="Ssirtuin_cat_dom"/>
</dbReference>
<accession>A0ABT2RWS2</accession>
<keyword evidence="4" id="KW-0862">Zinc</keyword>
<dbReference type="RefSeq" id="WP_158363253.1">
    <property type="nucleotide sequence ID" value="NZ_JAOQKC010000008.1"/>
</dbReference>
<evidence type="ECO:0000256" key="4">
    <source>
        <dbReference type="PROSITE-ProRule" id="PRU00236"/>
    </source>
</evidence>
<feature type="active site" description="Proton acceptor" evidence="4">
    <location>
        <position position="122"/>
    </location>
</feature>
<evidence type="ECO:0000313" key="6">
    <source>
        <dbReference type="EMBL" id="MCU6696765.1"/>
    </source>
</evidence>
<reference evidence="6 7" key="1">
    <citation type="journal article" date="2021" name="ISME Commun">
        <title>Automated analysis of genomic sequences facilitates high-throughput and comprehensive description of bacteria.</title>
        <authorList>
            <person name="Hitch T.C.A."/>
        </authorList>
    </citation>
    <scope>NUCLEOTIDE SEQUENCE [LARGE SCALE GENOMIC DNA]</scope>
    <source>
        <strain evidence="6 7">Sanger_04</strain>
    </source>
</reference>